<evidence type="ECO:0000313" key="11">
    <source>
        <dbReference type="Proteomes" id="UP001150924"/>
    </source>
</evidence>
<name>A0A9X3IZ23_9BACT</name>
<protein>
    <recommendedName>
        <fullName evidence="12">Peptidase M41 domain-containing protein</fullName>
    </recommendedName>
</protein>
<evidence type="ECO:0000256" key="6">
    <source>
        <dbReference type="ARBA" id="ARBA00023049"/>
    </source>
</evidence>
<dbReference type="Pfam" id="PF01434">
    <property type="entry name" value="Peptidase_M41"/>
    <property type="match status" value="1"/>
</dbReference>
<keyword evidence="5" id="KW-0067">ATP-binding</keyword>
<dbReference type="RefSeq" id="WP_267772963.1">
    <property type="nucleotide sequence ID" value="NZ_JAPNKE010000002.1"/>
</dbReference>
<evidence type="ECO:0000256" key="3">
    <source>
        <dbReference type="ARBA" id="ARBA00022741"/>
    </source>
</evidence>
<dbReference type="Gene3D" id="1.10.8.60">
    <property type="match status" value="1"/>
</dbReference>
<dbReference type="SUPFAM" id="SSF52540">
    <property type="entry name" value="P-loop containing nucleoside triphosphate hydrolases"/>
    <property type="match status" value="1"/>
</dbReference>
<keyword evidence="4" id="KW-0862">Zinc</keyword>
<dbReference type="InterPro" id="IPR027417">
    <property type="entry name" value="P-loop_NTPase"/>
</dbReference>
<dbReference type="GO" id="GO:0046872">
    <property type="term" value="F:metal ion binding"/>
    <property type="evidence" value="ECO:0007669"/>
    <property type="project" value="UniProtKB-KW"/>
</dbReference>
<proteinExistence type="predicted"/>
<dbReference type="InterPro" id="IPR000642">
    <property type="entry name" value="Peptidase_M41"/>
</dbReference>
<dbReference type="Proteomes" id="UP001150924">
    <property type="component" value="Unassembled WGS sequence"/>
</dbReference>
<keyword evidence="3" id="KW-0547">Nucleotide-binding</keyword>
<dbReference type="Gene3D" id="1.20.58.760">
    <property type="entry name" value="Peptidase M41"/>
    <property type="match status" value="1"/>
</dbReference>
<dbReference type="PANTHER" id="PTHR43655:SF2">
    <property type="entry name" value="AFG3 LIKE MATRIX AAA PEPTIDASE SUBUNIT 2, ISOFORM A"/>
    <property type="match status" value="1"/>
</dbReference>
<organism evidence="10 11">
    <name type="scientific">Nannocystis pusilla</name>
    <dbReference type="NCBI Taxonomy" id="889268"/>
    <lineage>
        <taxon>Bacteria</taxon>
        <taxon>Pseudomonadati</taxon>
        <taxon>Myxococcota</taxon>
        <taxon>Polyangia</taxon>
        <taxon>Nannocystales</taxon>
        <taxon>Nannocystaceae</taxon>
        <taxon>Nannocystis</taxon>
    </lineage>
</organism>
<dbReference type="PANTHER" id="PTHR43655">
    <property type="entry name" value="ATP-DEPENDENT PROTEASE"/>
    <property type="match status" value="1"/>
</dbReference>
<evidence type="ECO:0000256" key="5">
    <source>
        <dbReference type="ARBA" id="ARBA00022840"/>
    </source>
</evidence>
<evidence type="ECO:0000256" key="7">
    <source>
        <dbReference type="SAM" id="MobiDB-lite"/>
    </source>
</evidence>
<evidence type="ECO:0000313" key="10">
    <source>
        <dbReference type="EMBL" id="MCY1010137.1"/>
    </source>
</evidence>
<dbReference type="EMBL" id="JAPNKE010000002">
    <property type="protein sequence ID" value="MCY1010137.1"/>
    <property type="molecule type" value="Genomic_DNA"/>
</dbReference>
<evidence type="ECO:0000256" key="1">
    <source>
        <dbReference type="ARBA" id="ARBA00001947"/>
    </source>
</evidence>
<dbReference type="GO" id="GO:0005524">
    <property type="term" value="F:ATP binding"/>
    <property type="evidence" value="ECO:0007669"/>
    <property type="project" value="UniProtKB-KW"/>
</dbReference>
<dbReference type="GO" id="GO:0006508">
    <property type="term" value="P:proteolysis"/>
    <property type="evidence" value="ECO:0007669"/>
    <property type="project" value="InterPro"/>
</dbReference>
<sequence>MIEIPAPGVQDRREIVEIYDRKLELGMSRELQEHLVRRTEGLAERARGLPFTGDHIYAVCRALKRQAIRTGEKKFTPEDIDRALQRKTRAAVVLSPSEERVVAIHEAGHALLAMLVEHATPPERISIAADMEGALGYVLRAARARPYAITAADMRADICVGLGGMCAERLVFGEVSIGAHTDLQQVNRIARAMVEEYGMGASTGVLVRLDDPPRHGTPMSERRRERIDAEVTEILEKELQRAQELLTGHRAMLEALAETLLSRKVLDRAELSALTKERAMAEVTIRLRHNPRTGEREVVIHYESDSDALPHEHERDHRALAERLIGRPLEQVLGGMTVDRVVVEKAPKAGAAASEEVAREKAGVRGT</sequence>
<evidence type="ECO:0000256" key="2">
    <source>
        <dbReference type="ARBA" id="ARBA00022723"/>
    </source>
</evidence>
<dbReference type="GO" id="GO:0004176">
    <property type="term" value="F:ATP-dependent peptidase activity"/>
    <property type="evidence" value="ECO:0007669"/>
    <property type="project" value="InterPro"/>
</dbReference>
<evidence type="ECO:0000259" key="8">
    <source>
        <dbReference type="Pfam" id="PF01434"/>
    </source>
</evidence>
<feature type="compositionally biased region" description="Basic and acidic residues" evidence="7">
    <location>
        <begin position="356"/>
        <end position="367"/>
    </location>
</feature>
<comment type="caution">
    <text evidence="10">The sequence shown here is derived from an EMBL/GenBank/DDBJ whole genome shotgun (WGS) entry which is preliminary data.</text>
</comment>
<feature type="region of interest" description="Disordered" evidence="7">
    <location>
        <begin position="347"/>
        <end position="367"/>
    </location>
</feature>
<dbReference type="Pfam" id="PF20002">
    <property type="entry name" value="fvmX3-analog"/>
    <property type="match status" value="1"/>
</dbReference>
<accession>A0A9X3IZ23</accession>
<keyword evidence="6" id="KW-0482">Metalloprotease</keyword>
<keyword evidence="6" id="KW-0645">Protease</keyword>
<keyword evidence="2" id="KW-0479">Metal-binding</keyword>
<dbReference type="InterPro" id="IPR037219">
    <property type="entry name" value="Peptidase_M41-like"/>
</dbReference>
<evidence type="ECO:0000256" key="4">
    <source>
        <dbReference type="ARBA" id="ARBA00022833"/>
    </source>
</evidence>
<dbReference type="SUPFAM" id="SSF140990">
    <property type="entry name" value="FtsH protease domain-like"/>
    <property type="match status" value="1"/>
</dbReference>
<keyword evidence="6" id="KW-0378">Hydrolase</keyword>
<evidence type="ECO:0000259" key="9">
    <source>
        <dbReference type="Pfam" id="PF20002"/>
    </source>
</evidence>
<gene>
    <name evidence="10" type="ORF">OV079_32145</name>
</gene>
<keyword evidence="11" id="KW-1185">Reference proteome</keyword>
<dbReference type="AlphaFoldDB" id="A0A9X3IZ23"/>
<evidence type="ECO:0008006" key="12">
    <source>
        <dbReference type="Google" id="ProtNLM"/>
    </source>
</evidence>
<dbReference type="GO" id="GO:0004222">
    <property type="term" value="F:metalloendopeptidase activity"/>
    <property type="evidence" value="ECO:0007669"/>
    <property type="project" value="InterPro"/>
</dbReference>
<reference evidence="10" key="1">
    <citation type="submission" date="2022-11" db="EMBL/GenBank/DDBJ databases">
        <title>Minimal conservation of predation-associated metabolite biosynthetic gene clusters underscores biosynthetic potential of Myxococcota including descriptions for ten novel species: Archangium lansinium sp. nov., Myxococcus landrumus sp. nov., Nannocystis bai.</title>
        <authorList>
            <person name="Ahearne A."/>
            <person name="Stevens C."/>
            <person name="Phillips K."/>
        </authorList>
    </citation>
    <scope>NUCLEOTIDE SEQUENCE</scope>
    <source>
        <strain evidence="10">Na p29</strain>
    </source>
</reference>
<dbReference type="InterPro" id="IPR045483">
    <property type="entry name" value="fvmX3-analog"/>
</dbReference>
<comment type="cofactor">
    <cofactor evidence="1">
        <name>Zn(2+)</name>
        <dbReference type="ChEBI" id="CHEBI:29105"/>
    </cofactor>
</comment>
<dbReference type="InterPro" id="IPR050928">
    <property type="entry name" value="ATP-dep_Zn_Metalloprotease"/>
</dbReference>
<feature type="domain" description="FtsH ternary system" evidence="9">
    <location>
        <begin position="280"/>
        <end position="365"/>
    </location>
</feature>
<feature type="domain" description="Peptidase M41" evidence="8">
    <location>
        <begin position="93"/>
        <end position="273"/>
    </location>
</feature>